<reference evidence="3 4" key="1">
    <citation type="journal article" date="2009" name="Genome Biol.">
        <title>Genomic and genetic analyses of diversity and plant interactions of Pseudomonas fluorescens.</title>
        <authorList>
            <person name="Silby M.W."/>
            <person name="Cerdeno-Tarraga A.M."/>
            <person name="Vernikos G.S."/>
            <person name="Giddens S.R."/>
            <person name="Jackson R.W."/>
            <person name="Preston G.M."/>
            <person name="Zhang X.X."/>
            <person name="Moon C.D."/>
            <person name="Gehrig S.M."/>
            <person name="Godfrey S.A."/>
            <person name="Knight C.G."/>
            <person name="Malone J.G."/>
            <person name="Robinson Z."/>
            <person name="Spiers A.J."/>
            <person name="Harris S."/>
            <person name="Challis G.L."/>
            <person name="Yaxley A.M."/>
            <person name="Harris D."/>
            <person name="Seeger K."/>
            <person name="Murphy L."/>
            <person name="Rutter S."/>
            <person name="Squares R."/>
            <person name="Quail M.A."/>
            <person name="Saunders E."/>
            <person name="Mavromatis K."/>
            <person name="Brettin T.S."/>
            <person name="Bentley S.D."/>
            <person name="Hothersall J."/>
            <person name="Stephens E."/>
            <person name="Thomas C.M."/>
            <person name="Parkhill J."/>
            <person name="Levy S.B."/>
            <person name="Rainey P.B."/>
            <person name="Thomson N.R."/>
        </authorList>
    </citation>
    <scope>NUCLEOTIDE SEQUENCE [LARGE SCALE GENOMIC DNA]</scope>
    <source>
        <strain evidence="3 4">Pf0-1</strain>
    </source>
</reference>
<dbReference type="KEGG" id="pfo:Pfl01_4047"/>
<dbReference type="InterPro" id="IPR029063">
    <property type="entry name" value="SAM-dependent_MTases_sf"/>
</dbReference>
<dbReference type="CDD" id="cd02440">
    <property type="entry name" value="AdoMet_MTases"/>
    <property type="match status" value="1"/>
</dbReference>
<feature type="coiled-coil region" evidence="1">
    <location>
        <begin position="268"/>
        <end position="295"/>
    </location>
</feature>
<evidence type="ECO:0000259" key="2">
    <source>
        <dbReference type="Pfam" id="PF08241"/>
    </source>
</evidence>
<organism evidence="3 4">
    <name type="scientific">Pseudomonas fluorescens (strain Pf0-1)</name>
    <dbReference type="NCBI Taxonomy" id="205922"/>
    <lineage>
        <taxon>Bacteria</taxon>
        <taxon>Pseudomonadati</taxon>
        <taxon>Pseudomonadota</taxon>
        <taxon>Gammaproteobacteria</taxon>
        <taxon>Pseudomonadales</taxon>
        <taxon>Pseudomonadaceae</taxon>
        <taxon>Pseudomonas</taxon>
    </lineage>
</organism>
<dbReference type="Pfam" id="PF08241">
    <property type="entry name" value="Methyltransf_11"/>
    <property type="match status" value="1"/>
</dbReference>
<dbReference type="GO" id="GO:0008757">
    <property type="term" value="F:S-adenosylmethionine-dependent methyltransferase activity"/>
    <property type="evidence" value="ECO:0007669"/>
    <property type="project" value="InterPro"/>
</dbReference>
<feature type="domain" description="Methyltransferase type 11" evidence="2">
    <location>
        <begin position="38"/>
        <end position="81"/>
    </location>
</feature>
<dbReference type="EMBL" id="CP000094">
    <property type="protein sequence ID" value="ABA75784.1"/>
    <property type="molecule type" value="Genomic_DNA"/>
</dbReference>
<dbReference type="InterPro" id="IPR013216">
    <property type="entry name" value="Methyltransf_11"/>
</dbReference>
<sequence length="309" mass="34291">MAQTDQKLHLGCGSVTFPGWINIDLDSPTADRLLDLTEPLPFADSSVSHIFNEHFIEHVTREQAVAFLKECFRVLTPGGAIRITTPNLRFLTHSYFSDSKNEWGDLWQPNSRCQMMNEGMRSWGHQFVYDAEELTRAIGEAGFKSIVFQSYRKSADEVFSGLESRPFHNELIVEARKSSAVDVDVDFSAVTENEATWLSSGAGSVQANEHASVQMALESAARAEFIEVQSARIREVEAELLAQQALVQQQAGNADARVAEVAGISRSLAAQVQANEALKSQLDEARAELQAYQASWCGRIKSFFNRTAQ</sequence>
<dbReference type="Gene3D" id="3.40.50.150">
    <property type="entry name" value="Vaccinia Virus protein VP39"/>
    <property type="match status" value="1"/>
</dbReference>
<dbReference type="SUPFAM" id="SSF53335">
    <property type="entry name" value="S-adenosyl-L-methionine-dependent methyltransferases"/>
    <property type="match status" value="1"/>
</dbReference>
<evidence type="ECO:0000256" key="1">
    <source>
        <dbReference type="SAM" id="Coils"/>
    </source>
</evidence>
<dbReference type="Proteomes" id="UP000002704">
    <property type="component" value="Chromosome"/>
</dbReference>
<dbReference type="eggNOG" id="COG4627">
    <property type="taxonomic scope" value="Bacteria"/>
</dbReference>
<dbReference type="HOGENOM" id="CLU_899750_0_0_6"/>
<gene>
    <name evidence="3" type="ordered locus">Pfl01_4047</name>
</gene>
<protein>
    <recommendedName>
        <fullName evidence="2">Methyltransferase type 11 domain-containing protein</fullName>
    </recommendedName>
</protein>
<proteinExistence type="predicted"/>
<accession>Q3K8X0</accession>
<evidence type="ECO:0000313" key="4">
    <source>
        <dbReference type="Proteomes" id="UP000002704"/>
    </source>
</evidence>
<name>Q3K8X0_PSEPF</name>
<keyword evidence="1" id="KW-0175">Coiled coil</keyword>
<evidence type="ECO:0000313" key="3">
    <source>
        <dbReference type="EMBL" id="ABA75784.1"/>
    </source>
</evidence>
<dbReference type="AlphaFoldDB" id="Q3K8X0"/>
<dbReference type="RefSeq" id="WP_011335343.1">
    <property type="nucleotide sequence ID" value="NC_007492.2"/>
</dbReference>